<dbReference type="Gene3D" id="1.10.287.110">
    <property type="entry name" value="DnaJ domain"/>
    <property type="match status" value="1"/>
</dbReference>
<dbReference type="SUPFAM" id="SSF46565">
    <property type="entry name" value="Chaperone J-domain"/>
    <property type="match status" value="1"/>
</dbReference>
<dbReference type="Pfam" id="PF13181">
    <property type="entry name" value="TPR_8"/>
    <property type="match status" value="1"/>
</dbReference>
<dbReference type="KEGG" id="thyd:TTHT_0224"/>
<keyword evidence="2 3" id="KW-0802">TPR repeat</keyword>
<keyword evidence="1" id="KW-0677">Repeat</keyword>
<dbReference type="SMART" id="SM00271">
    <property type="entry name" value="DnaJ"/>
    <property type="match status" value="1"/>
</dbReference>
<dbReference type="InterPro" id="IPR011990">
    <property type="entry name" value="TPR-like_helical_dom_sf"/>
</dbReference>
<evidence type="ECO:0000256" key="3">
    <source>
        <dbReference type="PROSITE-ProRule" id="PRU00339"/>
    </source>
</evidence>
<dbReference type="PROSITE" id="PS50005">
    <property type="entry name" value="TPR"/>
    <property type="match status" value="1"/>
</dbReference>
<dbReference type="PANTHER" id="PTHR45188">
    <property type="entry name" value="DNAJ PROTEIN P58IPK HOMOLOG"/>
    <property type="match status" value="1"/>
</dbReference>
<dbReference type="InterPro" id="IPR036869">
    <property type="entry name" value="J_dom_sf"/>
</dbReference>
<evidence type="ECO:0000256" key="2">
    <source>
        <dbReference type="ARBA" id="ARBA00022803"/>
    </source>
</evidence>
<proteinExistence type="predicted"/>
<dbReference type="Pfam" id="PF13432">
    <property type="entry name" value="TPR_16"/>
    <property type="match status" value="1"/>
</dbReference>
<accession>A0A7R6PDP8</accession>
<dbReference type="InterPro" id="IPR018253">
    <property type="entry name" value="DnaJ_domain_CS"/>
</dbReference>
<dbReference type="CDD" id="cd06257">
    <property type="entry name" value="DnaJ"/>
    <property type="match status" value="1"/>
</dbReference>
<sequence length="220" mass="25673">MNYYEILGVSRNASIDEITAAFKKKVRDLHPDRFNTEEEKREAEKQFKEVTRAFNVLKDPEKRREYDRQLQDSFLKGEKKTVYSSVNSDELFKKGLVLYKKGEYENAETFFQGAIGRGMATADAYYHLALAQMHLPRRSKKVVENLENAISLDPLNVKFRIALADFYLQKGVKSKAIHHYKRALKLDPKNKRAIEVLRSFGIIKEKNFLEKLFGNLFKRG</sequence>
<protein>
    <recommendedName>
        <fullName evidence="4">J domain-containing protein</fullName>
    </recommendedName>
</protein>
<gene>
    <name evidence="5" type="ORF">TTHT_0224</name>
</gene>
<dbReference type="Gene3D" id="1.25.40.10">
    <property type="entry name" value="Tetratricopeptide repeat domain"/>
    <property type="match status" value="1"/>
</dbReference>
<dbReference type="PROSITE" id="PS00636">
    <property type="entry name" value="DNAJ_1"/>
    <property type="match status" value="1"/>
</dbReference>
<keyword evidence="6" id="KW-1185">Reference proteome</keyword>
<dbReference type="Proteomes" id="UP000595564">
    <property type="component" value="Chromosome"/>
</dbReference>
<evidence type="ECO:0000313" key="6">
    <source>
        <dbReference type="Proteomes" id="UP000595564"/>
    </source>
</evidence>
<reference evidence="5 6" key="1">
    <citation type="journal article" date="2012" name="Extremophiles">
        <title>Thermotomaculum hydrothermale gen. nov., sp. nov., a novel heterotrophic thermophile within the phylum Acidobacteria from a deep-sea hydrothermal vent chimney in the Southern Okinawa Trough.</title>
        <authorList>
            <person name="Izumi H."/>
            <person name="Nunoura T."/>
            <person name="Miyazaki M."/>
            <person name="Mino S."/>
            <person name="Toki T."/>
            <person name="Takai K."/>
            <person name="Sako Y."/>
            <person name="Sawabe T."/>
            <person name="Nakagawa S."/>
        </authorList>
    </citation>
    <scope>NUCLEOTIDE SEQUENCE [LARGE SCALE GENOMIC DNA]</scope>
    <source>
        <strain evidence="5 6">AC55</strain>
    </source>
</reference>
<dbReference type="RefSeq" id="WP_201328182.1">
    <property type="nucleotide sequence ID" value="NZ_AP017470.1"/>
</dbReference>
<name>A0A7R6PDP8_9BACT</name>
<dbReference type="AlphaFoldDB" id="A0A7R6PDP8"/>
<dbReference type="PROSITE" id="PS50076">
    <property type="entry name" value="DNAJ_2"/>
    <property type="match status" value="1"/>
</dbReference>
<dbReference type="SMART" id="SM00028">
    <property type="entry name" value="TPR"/>
    <property type="match status" value="3"/>
</dbReference>
<dbReference type="SUPFAM" id="SSF48452">
    <property type="entry name" value="TPR-like"/>
    <property type="match status" value="1"/>
</dbReference>
<dbReference type="EMBL" id="AP017470">
    <property type="protein sequence ID" value="BBB31848.1"/>
    <property type="molecule type" value="Genomic_DNA"/>
</dbReference>
<feature type="domain" description="J" evidence="4">
    <location>
        <begin position="2"/>
        <end position="70"/>
    </location>
</feature>
<dbReference type="PANTHER" id="PTHR45188:SF2">
    <property type="entry name" value="DNAJ HOMOLOG SUBFAMILY C MEMBER 7"/>
    <property type="match status" value="1"/>
</dbReference>
<evidence type="ECO:0000313" key="5">
    <source>
        <dbReference type="EMBL" id="BBB31848.1"/>
    </source>
</evidence>
<organism evidence="5 6">
    <name type="scientific">Thermotomaculum hydrothermale</name>
    <dbReference type="NCBI Taxonomy" id="981385"/>
    <lineage>
        <taxon>Bacteria</taxon>
        <taxon>Pseudomonadati</taxon>
        <taxon>Acidobacteriota</taxon>
        <taxon>Holophagae</taxon>
        <taxon>Thermotomaculales</taxon>
        <taxon>Thermotomaculaceae</taxon>
        <taxon>Thermotomaculum</taxon>
    </lineage>
</organism>
<dbReference type="PRINTS" id="PR00625">
    <property type="entry name" value="JDOMAIN"/>
</dbReference>
<feature type="repeat" description="TPR" evidence="3">
    <location>
        <begin position="157"/>
        <end position="190"/>
    </location>
</feature>
<dbReference type="InterPro" id="IPR001623">
    <property type="entry name" value="DnaJ_domain"/>
</dbReference>
<evidence type="ECO:0000256" key="1">
    <source>
        <dbReference type="ARBA" id="ARBA00022737"/>
    </source>
</evidence>
<dbReference type="InterPro" id="IPR019734">
    <property type="entry name" value="TPR_rpt"/>
</dbReference>
<evidence type="ECO:0000259" key="4">
    <source>
        <dbReference type="PROSITE" id="PS50076"/>
    </source>
</evidence>
<dbReference type="Pfam" id="PF00226">
    <property type="entry name" value="DnaJ"/>
    <property type="match status" value="1"/>
</dbReference>